<dbReference type="EMBL" id="CAJMWW010000270">
    <property type="protein sequence ID" value="CAE6461696.1"/>
    <property type="molecule type" value="Genomic_DNA"/>
</dbReference>
<comment type="caution">
    <text evidence="2">The sequence shown here is derived from an EMBL/GenBank/DDBJ whole genome shotgun (WGS) entry which is preliminary data.</text>
</comment>
<sequence length="154" mass="17229">MPATISCTHSPICLPALDFPPLLSRTRPYAIQSRTYTRAPPPAHACRYSLSPSPRLASLCTRPLAEFFATRSTLLVGSSLVYTHVRTDFSDAKVNMAQIELKAEELYDKDKVDLGTVVFDDVLTLLQCTEEGLTETEAHRRLDRFSPNKLESKE</sequence>
<dbReference type="Proteomes" id="UP000663841">
    <property type="component" value="Unassembled WGS sequence"/>
</dbReference>
<protein>
    <recommendedName>
        <fullName evidence="1">Cation-transporting P-type ATPase N-terminal domain-containing protein</fullName>
    </recommendedName>
</protein>
<evidence type="ECO:0000313" key="3">
    <source>
        <dbReference type="Proteomes" id="UP000663841"/>
    </source>
</evidence>
<dbReference type="Pfam" id="PF00690">
    <property type="entry name" value="Cation_ATPase_N"/>
    <property type="match status" value="1"/>
</dbReference>
<proteinExistence type="predicted"/>
<dbReference type="InterPro" id="IPR004014">
    <property type="entry name" value="ATPase_P-typ_cation-transptr_N"/>
</dbReference>
<evidence type="ECO:0000259" key="1">
    <source>
        <dbReference type="Pfam" id="PF00690"/>
    </source>
</evidence>
<accession>A0A8H3GRH6</accession>
<reference evidence="2" key="1">
    <citation type="submission" date="2021-01" db="EMBL/GenBank/DDBJ databases">
        <authorList>
            <person name="Kaushik A."/>
        </authorList>
    </citation>
    <scope>NUCLEOTIDE SEQUENCE</scope>
    <source>
        <strain evidence="2">AG3-T5</strain>
    </source>
</reference>
<dbReference type="AlphaFoldDB" id="A0A8H3GRH6"/>
<name>A0A8H3GRH6_9AGAM</name>
<organism evidence="2 3">
    <name type="scientific">Rhizoctonia solani</name>
    <dbReference type="NCBI Taxonomy" id="456999"/>
    <lineage>
        <taxon>Eukaryota</taxon>
        <taxon>Fungi</taxon>
        <taxon>Dikarya</taxon>
        <taxon>Basidiomycota</taxon>
        <taxon>Agaricomycotina</taxon>
        <taxon>Agaricomycetes</taxon>
        <taxon>Cantharellales</taxon>
        <taxon>Ceratobasidiaceae</taxon>
        <taxon>Rhizoctonia</taxon>
    </lineage>
</organism>
<gene>
    <name evidence="2" type="ORF">RDB_LOCUS153263</name>
</gene>
<evidence type="ECO:0000313" key="2">
    <source>
        <dbReference type="EMBL" id="CAE6461696.1"/>
    </source>
</evidence>
<feature type="domain" description="Cation-transporting P-type ATPase N-terminal" evidence="1">
    <location>
        <begin position="120"/>
        <end position="153"/>
    </location>
</feature>